<dbReference type="GO" id="GO:0006269">
    <property type="term" value="P:DNA replication, synthesis of primer"/>
    <property type="evidence" value="ECO:0007669"/>
    <property type="project" value="UniProtKB-KW"/>
</dbReference>
<dbReference type="NCBIfam" id="NF004067">
    <property type="entry name" value="PRK05580.1-4"/>
    <property type="match status" value="1"/>
</dbReference>
<protein>
    <recommendedName>
        <fullName evidence="12">Replication restart protein PriA</fullName>
    </recommendedName>
    <alternativeName>
        <fullName evidence="12">ATP-dependent DNA helicase PriA</fullName>
        <ecNumber evidence="12">5.6.2.4</ecNumber>
    </alternativeName>
    <alternativeName>
        <fullName evidence="12">DNA 3'-5' helicase PriA</fullName>
    </alternativeName>
</protein>
<evidence type="ECO:0000313" key="16">
    <source>
        <dbReference type="Proteomes" id="UP000244441"/>
    </source>
</evidence>
<keyword evidence="6 12" id="KW-0347">Helicase</keyword>
<comment type="similarity">
    <text evidence="12">Belongs to the helicase family. PriA subfamily.</text>
</comment>
<evidence type="ECO:0000256" key="7">
    <source>
        <dbReference type="ARBA" id="ARBA00022833"/>
    </source>
</evidence>
<dbReference type="GO" id="GO:0043138">
    <property type="term" value="F:3'-5' DNA helicase activity"/>
    <property type="evidence" value="ECO:0007669"/>
    <property type="project" value="UniProtKB-EC"/>
</dbReference>
<dbReference type="InterPro" id="IPR001650">
    <property type="entry name" value="Helicase_C-like"/>
</dbReference>
<dbReference type="OrthoDB" id="9759544at2"/>
<keyword evidence="16" id="KW-1185">Reference proteome</keyword>
<comment type="subunit">
    <text evidence="12">Component of the replication restart primosome.</text>
</comment>
<keyword evidence="5 12" id="KW-0378">Hydrolase</keyword>
<keyword evidence="4 12" id="KW-0547">Nucleotide-binding</keyword>
<keyword evidence="9 12" id="KW-0238">DNA-binding</keyword>
<dbReference type="KEGG" id="cate:C2869_21660"/>
<evidence type="ECO:0000313" key="15">
    <source>
        <dbReference type="EMBL" id="AWB68847.1"/>
    </source>
</evidence>
<dbReference type="GO" id="GO:0003677">
    <property type="term" value="F:DNA binding"/>
    <property type="evidence" value="ECO:0007669"/>
    <property type="project" value="UniProtKB-UniRule"/>
</dbReference>
<gene>
    <name evidence="12" type="primary">priA</name>
    <name evidence="14" type="ORF">C2869_07820</name>
    <name evidence="15" type="ORF">C2869_21660</name>
</gene>
<evidence type="ECO:0000256" key="11">
    <source>
        <dbReference type="ARBA" id="ARBA00048988"/>
    </source>
</evidence>
<feature type="domain" description="Helicase ATP-binding" evidence="13">
    <location>
        <begin position="210"/>
        <end position="376"/>
    </location>
</feature>
<dbReference type="Gene3D" id="3.40.50.300">
    <property type="entry name" value="P-loop containing nucleotide triphosphate hydrolases"/>
    <property type="match status" value="2"/>
</dbReference>
<dbReference type="InterPro" id="IPR011545">
    <property type="entry name" value="DEAD/DEAH_box_helicase_dom"/>
</dbReference>
<dbReference type="NCBIfam" id="TIGR00595">
    <property type="entry name" value="priA"/>
    <property type="match status" value="1"/>
</dbReference>
<dbReference type="Pfam" id="PF17764">
    <property type="entry name" value="PriA_3primeBD"/>
    <property type="match status" value="1"/>
</dbReference>
<evidence type="ECO:0000256" key="1">
    <source>
        <dbReference type="ARBA" id="ARBA00022515"/>
    </source>
</evidence>
<feature type="binding site" evidence="12">
    <location>
        <position position="438"/>
    </location>
    <ligand>
        <name>Zn(2+)</name>
        <dbReference type="ChEBI" id="CHEBI:29105"/>
        <label>1</label>
    </ligand>
</feature>
<dbReference type="GO" id="GO:0016787">
    <property type="term" value="F:hydrolase activity"/>
    <property type="evidence" value="ECO:0007669"/>
    <property type="project" value="UniProtKB-KW"/>
</dbReference>
<dbReference type="NCBIfam" id="NF004065">
    <property type="entry name" value="PRK05580.1-1"/>
    <property type="match status" value="1"/>
</dbReference>
<feature type="binding site" evidence="12">
    <location>
        <position position="478"/>
    </location>
    <ligand>
        <name>Zn(2+)</name>
        <dbReference type="ChEBI" id="CHEBI:29105"/>
        <label>1</label>
    </ligand>
</feature>
<dbReference type="EMBL" id="CP026604">
    <property type="protein sequence ID" value="AWB66345.1"/>
    <property type="molecule type" value="Genomic_DNA"/>
</dbReference>
<evidence type="ECO:0000313" key="14">
    <source>
        <dbReference type="EMBL" id="AWB66345.1"/>
    </source>
</evidence>
<dbReference type="EMBL" id="CP026604">
    <property type="protein sequence ID" value="AWB68847.1"/>
    <property type="molecule type" value="Genomic_DNA"/>
</dbReference>
<evidence type="ECO:0000256" key="2">
    <source>
        <dbReference type="ARBA" id="ARBA00022705"/>
    </source>
</evidence>
<dbReference type="InterPro" id="IPR041222">
    <property type="entry name" value="PriA_3primeBD"/>
</dbReference>
<reference evidence="15 16" key="1">
    <citation type="submission" date="2018-01" db="EMBL/GenBank/DDBJ databases">
        <title>Genome sequence of a Cantenovulum-like bacteria.</title>
        <authorList>
            <person name="Tan W.R."/>
            <person name="Lau N.-S."/>
            <person name="Go F."/>
            <person name="Amirul A.-A.A."/>
        </authorList>
    </citation>
    <scope>NUCLEOTIDE SEQUENCE [LARGE SCALE GENOMIC DNA]</scope>
    <source>
        <strain evidence="15 16">CCB-QB4</strain>
    </source>
</reference>
<comment type="cofactor">
    <cofactor evidence="12">
        <name>Zn(2+)</name>
        <dbReference type="ChEBI" id="CHEBI:29105"/>
    </cofactor>
    <text evidence="12">Binds 2 zinc ions per subunit.</text>
</comment>
<dbReference type="GO" id="GO:0006310">
    <property type="term" value="P:DNA recombination"/>
    <property type="evidence" value="ECO:0007669"/>
    <property type="project" value="InterPro"/>
</dbReference>
<dbReference type="SUPFAM" id="SSF52540">
    <property type="entry name" value="P-loop containing nucleoside triphosphate hydrolases"/>
    <property type="match status" value="2"/>
</dbReference>
<dbReference type="FunFam" id="3.40.1440.60:FF:000001">
    <property type="entry name" value="Primosomal protein N"/>
    <property type="match status" value="1"/>
</dbReference>
<dbReference type="GO" id="GO:0006270">
    <property type="term" value="P:DNA replication initiation"/>
    <property type="evidence" value="ECO:0007669"/>
    <property type="project" value="TreeGrafter"/>
</dbReference>
<keyword evidence="8 12" id="KW-0067">ATP-binding</keyword>
<dbReference type="CDD" id="cd17929">
    <property type="entry name" value="DEXHc_priA"/>
    <property type="match status" value="1"/>
</dbReference>
<evidence type="ECO:0000256" key="6">
    <source>
        <dbReference type="ARBA" id="ARBA00022806"/>
    </source>
</evidence>
<evidence type="ECO:0000256" key="9">
    <source>
        <dbReference type="ARBA" id="ARBA00023125"/>
    </source>
</evidence>
<feature type="binding site" evidence="12">
    <location>
        <position position="462"/>
    </location>
    <ligand>
        <name>Zn(2+)</name>
        <dbReference type="ChEBI" id="CHEBI:29105"/>
        <label>2</label>
    </ligand>
</feature>
<dbReference type="EC" id="5.6.2.4" evidence="12"/>
<keyword evidence="2 12" id="KW-0235">DNA replication</keyword>
<dbReference type="InterPro" id="IPR041236">
    <property type="entry name" value="PriA_C"/>
</dbReference>
<keyword evidence="1 12" id="KW-0639">Primosome</keyword>
<dbReference type="InterPro" id="IPR027417">
    <property type="entry name" value="P-loop_NTPase"/>
</dbReference>
<evidence type="ECO:0000256" key="4">
    <source>
        <dbReference type="ARBA" id="ARBA00022741"/>
    </source>
</evidence>
<dbReference type="PROSITE" id="PS51192">
    <property type="entry name" value="HELICASE_ATP_BIND_1"/>
    <property type="match status" value="1"/>
</dbReference>
<dbReference type="PANTHER" id="PTHR30580:SF0">
    <property type="entry name" value="PRIMOSOMAL PROTEIN N"/>
    <property type="match status" value="1"/>
</dbReference>
<comment type="function">
    <text evidence="12">Initiates the restart of stalled replication forks, which reloads the replicative helicase on sites other than the origin of replication. Recognizes and binds to abandoned replication forks and remodels them to uncover a helicase loading site. Promotes assembly of the primosome at these replication forks.</text>
</comment>
<keyword evidence="7 12" id="KW-0862">Zinc</keyword>
<dbReference type="CDD" id="cd18804">
    <property type="entry name" value="SF2_C_priA"/>
    <property type="match status" value="1"/>
</dbReference>
<dbReference type="GO" id="GO:1990077">
    <property type="term" value="C:primosome complex"/>
    <property type="evidence" value="ECO:0007669"/>
    <property type="project" value="UniProtKB-UniRule"/>
</dbReference>
<feature type="binding site" evidence="12">
    <location>
        <position position="444"/>
    </location>
    <ligand>
        <name>Zn(2+)</name>
        <dbReference type="ChEBI" id="CHEBI:29105"/>
        <label>2</label>
    </ligand>
</feature>
<feature type="binding site" evidence="12">
    <location>
        <position position="465"/>
    </location>
    <ligand>
        <name>Zn(2+)</name>
        <dbReference type="ChEBI" id="CHEBI:29105"/>
        <label>2</label>
    </ligand>
</feature>
<dbReference type="Pfam" id="PF18319">
    <property type="entry name" value="Zn_ribbon_PriA"/>
    <property type="match status" value="1"/>
</dbReference>
<dbReference type="PANTHER" id="PTHR30580">
    <property type="entry name" value="PRIMOSOMAL PROTEIN N"/>
    <property type="match status" value="1"/>
</dbReference>
<accession>A0A2S0VX92</accession>
<dbReference type="InterPro" id="IPR040498">
    <property type="entry name" value="PriA_CRR"/>
</dbReference>
<evidence type="ECO:0000256" key="10">
    <source>
        <dbReference type="ARBA" id="ARBA00023235"/>
    </source>
</evidence>
<dbReference type="InterPro" id="IPR005259">
    <property type="entry name" value="PriA"/>
</dbReference>
<evidence type="ECO:0000256" key="12">
    <source>
        <dbReference type="HAMAP-Rule" id="MF_00983"/>
    </source>
</evidence>
<dbReference type="AlphaFoldDB" id="A0A2S0VX92"/>
<organism evidence="15 16">
    <name type="scientific">Saccharobesus litoralis</name>
    <dbReference type="NCBI Taxonomy" id="2172099"/>
    <lineage>
        <taxon>Bacteria</taxon>
        <taxon>Pseudomonadati</taxon>
        <taxon>Pseudomonadota</taxon>
        <taxon>Gammaproteobacteria</taxon>
        <taxon>Alteromonadales</taxon>
        <taxon>Alteromonadaceae</taxon>
        <taxon>Saccharobesus</taxon>
    </lineage>
</organism>
<dbReference type="FunFam" id="3.40.50.300:FF:000489">
    <property type="entry name" value="Primosome assembly protein PriA"/>
    <property type="match status" value="1"/>
</dbReference>
<sequence>MQNHIARVALITPVRRLFDYLIPNENQPTLEAGMRVRVPFARGHKVGLVVEVTSQSEWTLAKLKAISDVLDDSPLFDTVNMQIRHWLGEYYMAPPGEAYMNLLPKKLKAGEPALLPSIEKWQANVDGKLLVTNQAKRQLALLDWMGQRQVSLVEVKQAGFSRDLLNKLQESQAISRVELRPEGSISKQVNYRDLGLTLLDEQQAAINRITAQLNQFKAILLQGVTGSGKTEVYIQAMAKALQQNQQVLVLVPEIGLTPQTLQRFAERFDSEIVVLHSELNDTERYLAWLKAKMGLARIVVGTRSAVLAPMPDLGLIILDEEHDISFKQQDSLRYNARDVAVKRAHLQQVPIVLGSATPSLESYYNAIQGRYLHLKLQQRAQQSQPPQPVVLDIKDQPLQDGLAPRVLDLMAKHLDAGNQVLVFLNRRGFAPALMCHECGWIYECQRCDHHFTYHQSPRQAQCHQCGEITPVPRQCHSCGSTQIIDWGVGTEKLEAFLKQRFEKTPPLRVDRDNIRGKGQLAQTLHEVKQGEHQLLIGTQMLAKGHHFPNLTLTVIVNLDNALYSADFRAIERMSQLLVQVAGRAGRGDKPGQVVLQSHHPEHSVINLVCQQNYEAVLSYLLQERQAMMLPPYQFWAVLRAEAHQPALVEQFCAQVTELLKPYLQHHYQQVILLPAFPAAQEKRAGKYRYLMVFESKQRNQLNAALKQLCQLIEAQKGLSQVRWLLDIDPQDIC</sequence>
<dbReference type="RefSeq" id="WP_108602410.1">
    <property type="nucleotide sequence ID" value="NZ_CP026604.1"/>
</dbReference>
<dbReference type="InterPro" id="IPR014001">
    <property type="entry name" value="Helicase_ATP-bd"/>
</dbReference>
<comment type="catalytic activity">
    <reaction evidence="12">
        <text>Couples ATP hydrolysis with the unwinding of duplex DNA by translocating in the 3'-5' direction.</text>
        <dbReference type="EC" id="5.6.2.4"/>
    </reaction>
</comment>
<dbReference type="Proteomes" id="UP000244441">
    <property type="component" value="Chromosome"/>
</dbReference>
<comment type="catalytic activity">
    <reaction evidence="11 12">
        <text>ATP + H2O = ADP + phosphate + H(+)</text>
        <dbReference type="Rhea" id="RHEA:13065"/>
        <dbReference type="ChEBI" id="CHEBI:15377"/>
        <dbReference type="ChEBI" id="CHEBI:15378"/>
        <dbReference type="ChEBI" id="CHEBI:30616"/>
        <dbReference type="ChEBI" id="CHEBI:43474"/>
        <dbReference type="ChEBI" id="CHEBI:456216"/>
        <dbReference type="EC" id="5.6.2.4"/>
    </reaction>
</comment>
<dbReference type="Pfam" id="PF00271">
    <property type="entry name" value="Helicase_C"/>
    <property type="match status" value="1"/>
</dbReference>
<dbReference type="Pfam" id="PF18074">
    <property type="entry name" value="PriA_C"/>
    <property type="match status" value="1"/>
</dbReference>
<keyword evidence="10 12" id="KW-0413">Isomerase</keyword>
<feature type="binding site" evidence="12">
    <location>
        <position position="447"/>
    </location>
    <ligand>
        <name>Zn(2+)</name>
        <dbReference type="ChEBI" id="CHEBI:29105"/>
        <label>2</label>
    </ligand>
</feature>
<evidence type="ECO:0000256" key="5">
    <source>
        <dbReference type="ARBA" id="ARBA00022801"/>
    </source>
</evidence>
<proteinExistence type="inferred from homology"/>
<feature type="binding site" evidence="12">
    <location>
        <position position="435"/>
    </location>
    <ligand>
        <name>Zn(2+)</name>
        <dbReference type="ChEBI" id="CHEBI:29105"/>
        <label>1</label>
    </ligand>
</feature>
<dbReference type="KEGG" id="cate:C2869_07820"/>
<dbReference type="HAMAP" id="MF_00983">
    <property type="entry name" value="PriA"/>
    <property type="match status" value="1"/>
</dbReference>
<dbReference type="GO" id="GO:0005524">
    <property type="term" value="F:ATP binding"/>
    <property type="evidence" value="ECO:0007669"/>
    <property type="project" value="UniProtKB-UniRule"/>
</dbReference>
<dbReference type="SMART" id="SM00490">
    <property type="entry name" value="HELICc"/>
    <property type="match status" value="1"/>
</dbReference>
<dbReference type="Pfam" id="PF00270">
    <property type="entry name" value="DEAD"/>
    <property type="match status" value="1"/>
</dbReference>
<dbReference type="Gene3D" id="3.40.1440.60">
    <property type="entry name" value="PriA, 3(prime) DNA-binding domain"/>
    <property type="match status" value="1"/>
</dbReference>
<name>A0A2S0VX92_9ALTE</name>
<evidence type="ECO:0000256" key="8">
    <source>
        <dbReference type="ARBA" id="ARBA00022840"/>
    </source>
</evidence>
<dbReference type="GO" id="GO:0008270">
    <property type="term" value="F:zinc ion binding"/>
    <property type="evidence" value="ECO:0007669"/>
    <property type="project" value="UniProtKB-UniRule"/>
</dbReference>
<evidence type="ECO:0000256" key="3">
    <source>
        <dbReference type="ARBA" id="ARBA00022723"/>
    </source>
</evidence>
<dbReference type="InterPro" id="IPR042115">
    <property type="entry name" value="PriA_3primeBD_sf"/>
</dbReference>
<feature type="binding site" evidence="12">
    <location>
        <position position="475"/>
    </location>
    <ligand>
        <name>Zn(2+)</name>
        <dbReference type="ChEBI" id="CHEBI:29105"/>
        <label>1</label>
    </ligand>
</feature>
<dbReference type="GO" id="GO:0006302">
    <property type="term" value="P:double-strand break repair"/>
    <property type="evidence" value="ECO:0007669"/>
    <property type="project" value="InterPro"/>
</dbReference>
<evidence type="ECO:0000259" key="13">
    <source>
        <dbReference type="PROSITE" id="PS51192"/>
    </source>
</evidence>
<keyword evidence="3 12" id="KW-0479">Metal-binding</keyword>
<dbReference type="SMART" id="SM00487">
    <property type="entry name" value="DEXDc"/>
    <property type="match status" value="1"/>
</dbReference>